<proteinExistence type="predicted"/>
<dbReference type="EMBL" id="JAEHOC010000047">
    <property type="protein sequence ID" value="KAG2426516.1"/>
    <property type="molecule type" value="Genomic_DNA"/>
</dbReference>
<gene>
    <name evidence="2" type="ORF">HXX76_011743</name>
</gene>
<feature type="region of interest" description="Disordered" evidence="1">
    <location>
        <begin position="217"/>
        <end position="245"/>
    </location>
</feature>
<feature type="region of interest" description="Disordered" evidence="1">
    <location>
        <begin position="88"/>
        <end position="111"/>
    </location>
</feature>
<evidence type="ECO:0000256" key="1">
    <source>
        <dbReference type="SAM" id="MobiDB-lite"/>
    </source>
</evidence>
<organism evidence="2 3">
    <name type="scientific">Chlamydomonas incerta</name>
    <dbReference type="NCBI Taxonomy" id="51695"/>
    <lineage>
        <taxon>Eukaryota</taxon>
        <taxon>Viridiplantae</taxon>
        <taxon>Chlorophyta</taxon>
        <taxon>core chlorophytes</taxon>
        <taxon>Chlorophyceae</taxon>
        <taxon>CS clade</taxon>
        <taxon>Chlamydomonadales</taxon>
        <taxon>Chlamydomonadaceae</taxon>
        <taxon>Chlamydomonas</taxon>
    </lineage>
</organism>
<evidence type="ECO:0000313" key="3">
    <source>
        <dbReference type="Proteomes" id="UP000650467"/>
    </source>
</evidence>
<dbReference type="Proteomes" id="UP000650467">
    <property type="component" value="Unassembled WGS sequence"/>
</dbReference>
<feature type="compositionally biased region" description="Basic residues" evidence="1">
    <location>
        <begin position="219"/>
        <end position="232"/>
    </location>
</feature>
<evidence type="ECO:0000313" key="2">
    <source>
        <dbReference type="EMBL" id="KAG2426516.1"/>
    </source>
</evidence>
<comment type="caution">
    <text evidence="2">The sequence shown here is derived from an EMBL/GenBank/DDBJ whole genome shotgun (WGS) entry which is preliminary data.</text>
</comment>
<protein>
    <submittedName>
        <fullName evidence="2">Uncharacterized protein</fullName>
    </submittedName>
</protein>
<keyword evidence="3" id="KW-1185">Reference proteome</keyword>
<dbReference type="OrthoDB" id="532227at2759"/>
<dbReference type="AlphaFoldDB" id="A0A835SVB1"/>
<name>A0A835SVB1_CHLIN</name>
<sequence>MERPARKELAFASLTTHHVGLEKYKPTGHHDFTHFRAERSVDLRERGRMSDGIIDMGAQQPMPIPMPVPMPSARVPFAPVVADGSATGAAGAAGARGGAKGARGKAGAAAGPPPLPTFRLVEPEQLNPSFNVLYVRTQKPGVMRLPLVKLLLDTWAETVELVRPVFRFGIPESSLRDKCPYWRDDGSSLPTTPSFQMKRLQKAITAEGWGTQRAAMAHGHGHGGHGHGHGHGHGGGGGHSKHGHHLTPFHEKEEFVENVTPWVVLALNITAWCYLGSSATKPPGGM</sequence>
<reference evidence="2" key="1">
    <citation type="journal article" date="2020" name="bioRxiv">
        <title>Comparative genomics of Chlamydomonas.</title>
        <authorList>
            <person name="Craig R.J."/>
            <person name="Hasan A.R."/>
            <person name="Ness R.W."/>
            <person name="Keightley P.D."/>
        </authorList>
    </citation>
    <scope>NUCLEOTIDE SEQUENCE</scope>
    <source>
        <strain evidence="2">SAG 7.73</strain>
    </source>
</reference>
<accession>A0A835SVB1</accession>